<dbReference type="Gene3D" id="3.90.550.10">
    <property type="entry name" value="Spore Coat Polysaccharide Biosynthesis Protein SpsA, Chain A"/>
    <property type="match status" value="1"/>
</dbReference>
<accession>A0A318HR46</accession>
<keyword evidence="1" id="KW-0548">Nucleotidyltransferase</keyword>
<dbReference type="PANTHER" id="PTHR21485">
    <property type="entry name" value="HAD SUPERFAMILY MEMBERS CMAS AND KDSC"/>
    <property type="match status" value="1"/>
</dbReference>
<dbReference type="SUPFAM" id="SSF53448">
    <property type="entry name" value="Nucleotide-diphospho-sugar transferases"/>
    <property type="match status" value="1"/>
</dbReference>
<keyword evidence="2" id="KW-1185">Reference proteome</keyword>
<protein>
    <submittedName>
        <fullName evidence="1">N-acylneuraminate cytidylyltransferase</fullName>
    </submittedName>
</protein>
<dbReference type="CDD" id="cd02513">
    <property type="entry name" value="CMP-NeuAc_Synthase"/>
    <property type="match status" value="1"/>
</dbReference>
<name>A0A318HR46_9BACT</name>
<sequence length="226" mass="25975">MKRLAIIPARAGSKGLKDKNIIDLCGKPMIAYSIIAAKESGLFDKIIVSTDSVHYADISVSYGAEVILRDEELANDKATSFMVIEDVLKKLDDKYDYFVLLQPTSPLRTSIHIQEAISKFERNYDSFDFLVSMKKSEFTKDLVNMIDEDESLKYFDKDYSAYRRQSFSYYSPNGAIFLGKSEAYLKQKHFYGVRSLSYVMNDVDSVDVDYAIDYEFAKMLMSERMK</sequence>
<dbReference type="PANTHER" id="PTHR21485:SF6">
    <property type="entry name" value="N-ACYLNEURAMINATE CYTIDYLYLTRANSFERASE-RELATED"/>
    <property type="match status" value="1"/>
</dbReference>
<dbReference type="EMBL" id="QJJX01000028">
    <property type="protein sequence ID" value="PXX20858.1"/>
    <property type="molecule type" value="Genomic_DNA"/>
</dbReference>
<keyword evidence="1" id="KW-0808">Transferase</keyword>
<dbReference type="Pfam" id="PF02348">
    <property type="entry name" value="CTP_transf_3"/>
    <property type="match status" value="1"/>
</dbReference>
<organism evidence="1 2">
    <name type="scientific">Hoylesella shahii DSM 15611 = JCM 12083</name>
    <dbReference type="NCBI Taxonomy" id="1122991"/>
    <lineage>
        <taxon>Bacteria</taxon>
        <taxon>Pseudomonadati</taxon>
        <taxon>Bacteroidota</taxon>
        <taxon>Bacteroidia</taxon>
        <taxon>Bacteroidales</taxon>
        <taxon>Prevotellaceae</taxon>
        <taxon>Hoylesella</taxon>
    </lineage>
</organism>
<dbReference type="RefSeq" id="WP_025816662.1">
    <property type="nucleotide sequence ID" value="NZ_BAIZ01000029.1"/>
</dbReference>
<dbReference type="STRING" id="1122991.GCA_000613445_01105"/>
<dbReference type="GO" id="GO:0008781">
    <property type="term" value="F:N-acylneuraminate cytidylyltransferase activity"/>
    <property type="evidence" value="ECO:0007669"/>
    <property type="project" value="TreeGrafter"/>
</dbReference>
<reference evidence="1 2" key="1">
    <citation type="submission" date="2018-05" db="EMBL/GenBank/DDBJ databases">
        <title>Genomic Encyclopedia of Type Strains, Phase I: the one thousand microbial genomes (KMG-I) project.</title>
        <authorList>
            <person name="Kyrpides N."/>
        </authorList>
    </citation>
    <scope>NUCLEOTIDE SEQUENCE [LARGE SCALE GENOMIC DNA]</scope>
    <source>
        <strain evidence="1 2">DSM 15611</strain>
    </source>
</reference>
<dbReference type="InterPro" id="IPR003329">
    <property type="entry name" value="Cytidylyl_trans"/>
</dbReference>
<dbReference type="Proteomes" id="UP000248314">
    <property type="component" value="Unassembled WGS sequence"/>
</dbReference>
<comment type="caution">
    <text evidence="1">The sequence shown here is derived from an EMBL/GenBank/DDBJ whole genome shotgun (WGS) entry which is preliminary data.</text>
</comment>
<dbReference type="InterPro" id="IPR029044">
    <property type="entry name" value="Nucleotide-diphossugar_trans"/>
</dbReference>
<dbReference type="InterPro" id="IPR050793">
    <property type="entry name" value="CMP-NeuNAc_synthase"/>
</dbReference>
<evidence type="ECO:0000313" key="1">
    <source>
        <dbReference type="EMBL" id="PXX20858.1"/>
    </source>
</evidence>
<dbReference type="OrthoDB" id="9805604at2"/>
<gene>
    <name evidence="1" type="ORF">EJ73_02110</name>
</gene>
<proteinExistence type="predicted"/>
<evidence type="ECO:0000313" key="2">
    <source>
        <dbReference type="Proteomes" id="UP000248314"/>
    </source>
</evidence>
<dbReference type="AlphaFoldDB" id="A0A318HR46"/>